<dbReference type="PROSITE" id="PS51154">
    <property type="entry name" value="MACRO"/>
    <property type="match status" value="1"/>
</dbReference>
<evidence type="ECO:0000313" key="3">
    <source>
        <dbReference type="EMBL" id="CRI42480.1"/>
    </source>
</evidence>
<keyword evidence="1" id="KW-0472">Membrane</keyword>
<dbReference type="InterPro" id="IPR043472">
    <property type="entry name" value="Macro_dom-like"/>
</dbReference>
<feature type="transmembrane region" description="Helical" evidence="1">
    <location>
        <begin position="42"/>
        <end position="62"/>
    </location>
</feature>
<keyword evidence="1" id="KW-0812">Transmembrane</keyword>
<dbReference type="Gene3D" id="3.40.220.10">
    <property type="entry name" value="Leucine Aminopeptidase, subunit E, domain 1"/>
    <property type="match status" value="1"/>
</dbReference>
<organism evidence="3">
    <name type="scientific">Chlamydia pneumoniae</name>
    <name type="common">Chlamydophila pneumoniae</name>
    <dbReference type="NCBI Taxonomy" id="83558"/>
    <lineage>
        <taxon>Bacteria</taxon>
        <taxon>Pseudomonadati</taxon>
        <taxon>Chlamydiota</taxon>
        <taxon>Chlamydiia</taxon>
        <taxon>Chlamydiales</taxon>
        <taxon>Chlamydiaceae</taxon>
        <taxon>Chlamydia/Chlamydophila group</taxon>
        <taxon>Chlamydia</taxon>
    </lineage>
</organism>
<name>A0A0F7WQH9_CHLPN</name>
<sequence length="383" mass="41692">MTKTTSIPDVHENQSHLSVDERLISESPVLTKKEVIAKIIKLTALILALAIALGTAVVAGVLGMPLMAIATGAALLAAVVLSCLLLRRREPSKPTEELLGPQKHVPKDIAAQVQPSVPLDYQKLLRNEWTLVNTLSEINISWTLQDPNQRYYVWEHQGAPITLVATTGDIAKPRLKTSGRVMIVNAANSKMQSGGAGTNAALSAATHPTCWNNTRTSGGKINTGKGLSVGECRSAPWINRDGTNNDTNPGEAHFLAQLLGPKYEGELKAHPEKLSDVIKKAYLNCFDEALNNQATVVQVPLISSSIYSPGGKLELEPVDQTKPNSSAYKLYHIHTQWVNDIKKGLMEALRSFAAQHPSTPMTIILTDHKQLLMVPFNQKDLFQ</sequence>
<feature type="transmembrane region" description="Helical" evidence="1">
    <location>
        <begin position="68"/>
        <end position="86"/>
    </location>
</feature>
<gene>
    <name evidence="3" type="ORF">BN1224_DC9_BQ_00040</name>
</gene>
<dbReference type="InterPro" id="IPR002589">
    <property type="entry name" value="Macro_dom"/>
</dbReference>
<dbReference type="EMBL" id="LN847047">
    <property type="protein sequence ID" value="CRI42480.1"/>
    <property type="molecule type" value="Genomic_DNA"/>
</dbReference>
<accession>A0A0F7WQH9</accession>
<protein>
    <recommendedName>
        <fullName evidence="2">Macro domain-containing protein</fullName>
    </recommendedName>
</protein>
<keyword evidence="1" id="KW-1133">Transmembrane helix</keyword>
<feature type="domain" description="Macro" evidence="2">
    <location>
        <begin position="150"/>
        <end position="383"/>
    </location>
</feature>
<proteinExistence type="predicted"/>
<dbReference type="AlphaFoldDB" id="A0A0F7WQH9"/>
<reference evidence="3" key="1">
    <citation type="submission" date="2015-05" db="EMBL/GenBank/DDBJ databases">
        <authorList>
            <person name="Rattei Thomas"/>
        </authorList>
    </citation>
    <scope>NUCLEOTIDE SEQUENCE</scope>
    <source>
        <strain evidence="3">DC9</strain>
    </source>
</reference>
<dbReference type="SMART" id="SM00506">
    <property type="entry name" value="A1pp"/>
    <property type="match status" value="1"/>
</dbReference>
<evidence type="ECO:0000259" key="2">
    <source>
        <dbReference type="PROSITE" id="PS51154"/>
    </source>
</evidence>
<dbReference type="SUPFAM" id="SSF52949">
    <property type="entry name" value="Macro domain-like"/>
    <property type="match status" value="1"/>
</dbReference>
<evidence type="ECO:0000256" key="1">
    <source>
        <dbReference type="SAM" id="Phobius"/>
    </source>
</evidence>